<gene>
    <name evidence="1" type="ORF">PQU94_08100</name>
</gene>
<evidence type="ECO:0000313" key="2">
    <source>
        <dbReference type="Proteomes" id="UP001216595"/>
    </source>
</evidence>
<keyword evidence="2" id="KW-1185">Reference proteome</keyword>
<reference evidence="1 2" key="1">
    <citation type="submission" date="2023-01" db="EMBL/GenBank/DDBJ databases">
        <title>Novel species of the genus Asticcacaulis isolated from rivers.</title>
        <authorList>
            <person name="Lu H."/>
        </authorList>
    </citation>
    <scope>NUCLEOTIDE SEQUENCE [LARGE SCALE GENOMIC DNA]</scope>
    <source>
        <strain evidence="1 2">DXS10W</strain>
    </source>
</reference>
<dbReference type="Proteomes" id="UP001216595">
    <property type="component" value="Unassembled WGS sequence"/>
</dbReference>
<name>A0ABT5IEG2_9CAUL</name>
<protein>
    <submittedName>
        <fullName evidence="1">Uncharacterized protein</fullName>
    </submittedName>
</protein>
<accession>A0ABT5IEG2</accession>
<sequence>MRVLCLEEMDFVAGGKEDITEVVITAPRRDFEVAEELFRFWDMQTRFNSDPIQAIIELFKPYNQNNADELRDEQQEIDKAEDAWKNKVNMGDPNLHETRVVEDIYGWEHTVTGKVYIDRDGDGRIDGQVFYVGDRVTIDTDGNGTADLSWN</sequence>
<proteinExistence type="predicted"/>
<comment type="caution">
    <text evidence="1">The sequence shown here is derived from an EMBL/GenBank/DDBJ whole genome shotgun (WGS) entry which is preliminary data.</text>
</comment>
<dbReference type="RefSeq" id="WP_272740958.1">
    <property type="nucleotide sequence ID" value="NZ_JAQQKW010000004.1"/>
</dbReference>
<dbReference type="EMBL" id="JAQQKW010000004">
    <property type="protein sequence ID" value="MDC7694240.1"/>
    <property type="molecule type" value="Genomic_DNA"/>
</dbReference>
<organism evidence="1 2">
    <name type="scientific">Asticcacaulis currens</name>
    <dbReference type="NCBI Taxonomy" id="2984210"/>
    <lineage>
        <taxon>Bacteria</taxon>
        <taxon>Pseudomonadati</taxon>
        <taxon>Pseudomonadota</taxon>
        <taxon>Alphaproteobacteria</taxon>
        <taxon>Caulobacterales</taxon>
        <taxon>Caulobacteraceae</taxon>
        <taxon>Asticcacaulis</taxon>
    </lineage>
</organism>
<evidence type="ECO:0000313" key="1">
    <source>
        <dbReference type="EMBL" id="MDC7694240.1"/>
    </source>
</evidence>